<protein>
    <recommendedName>
        <fullName evidence="2">Ubiquitin-like domain-containing protein</fullName>
    </recommendedName>
</protein>
<dbReference type="AlphaFoldDB" id="A0A3B7MMU9"/>
<evidence type="ECO:0000313" key="3">
    <source>
        <dbReference type="EMBL" id="AXY74350.1"/>
    </source>
</evidence>
<feature type="signal peptide" evidence="1">
    <location>
        <begin position="1"/>
        <end position="26"/>
    </location>
</feature>
<dbReference type="PROSITE" id="PS50053">
    <property type="entry name" value="UBIQUITIN_2"/>
    <property type="match status" value="1"/>
</dbReference>
<dbReference type="RefSeq" id="WP_119050237.1">
    <property type="nucleotide sequence ID" value="NZ_CP032157.1"/>
</dbReference>
<dbReference type="SUPFAM" id="SSF54236">
    <property type="entry name" value="Ubiquitin-like"/>
    <property type="match status" value="1"/>
</dbReference>
<dbReference type="KEGG" id="pseg:D3H65_10335"/>
<dbReference type="EMBL" id="CP032157">
    <property type="protein sequence ID" value="AXY74350.1"/>
    <property type="molecule type" value="Genomic_DNA"/>
</dbReference>
<dbReference type="CDD" id="cd17039">
    <property type="entry name" value="Ubl_ubiquitin_like"/>
    <property type="match status" value="1"/>
</dbReference>
<name>A0A3B7MMU9_9BACT</name>
<accession>A0A3B7MMU9</accession>
<evidence type="ECO:0000313" key="4">
    <source>
        <dbReference type="Proteomes" id="UP000263900"/>
    </source>
</evidence>
<dbReference type="Proteomes" id="UP000263900">
    <property type="component" value="Chromosome"/>
</dbReference>
<dbReference type="InterPro" id="IPR000626">
    <property type="entry name" value="Ubiquitin-like_dom"/>
</dbReference>
<dbReference type="Gene3D" id="3.10.20.90">
    <property type="entry name" value="Phosphatidylinositol 3-kinase Catalytic Subunit, Chain A, domain 1"/>
    <property type="match status" value="1"/>
</dbReference>
<evidence type="ECO:0000259" key="2">
    <source>
        <dbReference type="PROSITE" id="PS50053"/>
    </source>
</evidence>
<proteinExistence type="predicted"/>
<feature type="chain" id="PRO_5017648455" description="Ubiquitin-like domain-containing protein" evidence="1">
    <location>
        <begin position="27"/>
        <end position="113"/>
    </location>
</feature>
<dbReference type="InterPro" id="IPR029071">
    <property type="entry name" value="Ubiquitin-like_domsf"/>
</dbReference>
<keyword evidence="4" id="KW-1185">Reference proteome</keyword>
<gene>
    <name evidence="3" type="ORF">D3H65_10335</name>
</gene>
<keyword evidence="1" id="KW-0732">Signal</keyword>
<feature type="domain" description="Ubiquitin-like" evidence="2">
    <location>
        <begin position="45"/>
        <end position="113"/>
    </location>
</feature>
<evidence type="ECO:0000256" key="1">
    <source>
        <dbReference type="SAM" id="SignalP"/>
    </source>
</evidence>
<sequence>MKKLLPLIISCLLLATGFATPTSALAPAVPQPVLSGEPEPHPNNIYVKLKVNGQTRIIWVLAFPDDTVGDVKSSVEGIVGFSINYLSYKGQVLDEEATLAFYGIGSNVTLNAY</sequence>
<reference evidence="3 4" key="1">
    <citation type="submission" date="2018-09" db="EMBL/GenBank/DDBJ databases">
        <title>Genome sequencing of strain 6GH32-13.</title>
        <authorList>
            <person name="Weon H.-Y."/>
            <person name="Heo J."/>
            <person name="Kwon S.-W."/>
        </authorList>
    </citation>
    <scope>NUCLEOTIDE SEQUENCE [LARGE SCALE GENOMIC DNA]</scope>
    <source>
        <strain evidence="3 4">5GH32-13</strain>
    </source>
</reference>
<organism evidence="3 4">
    <name type="scientific">Paraflavitalea soli</name>
    <dbReference type="NCBI Taxonomy" id="2315862"/>
    <lineage>
        <taxon>Bacteria</taxon>
        <taxon>Pseudomonadati</taxon>
        <taxon>Bacteroidota</taxon>
        <taxon>Chitinophagia</taxon>
        <taxon>Chitinophagales</taxon>
        <taxon>Chitinophagaceae</taxon>
        <taxon>Paraflavitalea</taxon>
    </lineage>
</organism>